<evidence type="ECO:0000313" key="1">
    <source>
        <dbReference type="EMBL" id="QHB49640.1"/>
    </source>
</evidence>
<sequence>MIIQAAGRAVKGFARVWEDLLSSPIYPYVHFFAAEHLKTMACTRRINNLPGEILPNIYKDKE</sequence>
<dbReference type="EMBL" id="MN395285">
    <property type="protein sequence ID" value="QHB49640.1"/>
    <property type="molecule type" value="Genomic_DNA"/>
</dbReference>
<reference evidence="1 2" key="1">
    <citation type="submission" date="2019-08" db="EMBL/GenBank/DDBJ databases">
        <title>Phage resistance in multidrug-resistant Klebsiella pneumoniae ST258 evolves via diverse mutations that culminate in impaired adsorption.</title>
        <authorList>
            <person name="Hesse S.E."/>
            <person name="Rajaure M."/>
            <person name="Wall E.A."/>
            <person name="Bliskovsky V.V."/>
            <person name="Gottesman S."/>
            <person name="Adhya S."/>
        </authorList>
    </citation>
    <scope>NUCLEOTIDE SEQUENCE [LARGE SCALE GENOMIC DNA]</scope>
</reference>
<protein>
    <submittedName>
        <fullName evidence="1">Uncharacterized protein</fullName>
    </submittedName>
</protein>
<name>A0A6B9LQG0_9CAUD</name>
<organism evidence="1 2">
    <name type="scientific">Klebsiella phage PhiKpNIH-10</name>
    <dbReference type="NCBI Taxonomy" id="2689113"/>
    <lineage>
        <taxon>Viruses</taxon>
        <taxon>Duplodnaviria</taxon>
        <taxon>Heunggongvirae</taxon>
        <taxon>Uroviricota</taxon>
        <taxon>Caudoviricetes</taxon>
        <taxon>Drexlerviridae</taxon>
        <taxon>Webervirus</taxon>
        <taxon>Webervirus mezzogao</taxon>
    </lineage>
</organism>
<evidence type="ECO:0000313" key="2">
    <source>
        <dbReference type="Proteomes" id="UP000464707"/>
    </source>
</evidence>
<dbReference type="Proteomes" id="UP000464707">
    <property type="component" value="Segment"/>
</dbReference>
<proteinExistence type="predicted"/>
<accession>A0A6B9LQG0</accession>